<evidence type="ECO:0000256" key="1">
    <source>
        <dbReference type="SAM" id="MobiDB-lite"/>
    </source>
</evidence>
<feature type="region of interest" description="Disordered" evidence="1">
    <location>
        <begin position="81"/>
        <end position="114"/>
    </location>
</feature>
<proteinExistence type="predicted"/>
<evidence type="ECO:0000256" key="2">
    <source>
        <dbReference type="SAM" id="Phobius"/>
    </source>
</evidence>
<organism evidence="3 4">
    <name type="scientific">Rhodovulum bhavnagarense</name>
    <dbReference type="NCBI Taxonomy" id="992286"/>
    <lineage>
        <taxon>Bacteria</taxon>
        <taxon>Pseudomonadati</taxon>
        <taxon>Pseudomonadota</taxon>
        <taxon>Alphaproteobacteria</taxon>
        <taxon>Rhodobacterales</taxon>
        <taxon>Paracoccaceae</taxon>
        <taxon>Rhodovulum</taxon>
    </lineage>
</organism>
<gene>
    <name evidence="3" type="ORF">EV663_12716</name>
</gene>
<protein>
    <submittedName>
        <fullName evidence="3">Uncharacterized protein</fullName>
    </submittedName>
</protein>
<reference evidence="3 4" key="1">
    <citation type="submission" date="2019-03" db="EMBL/GenBank/DDBJ databases">
        <title>Genomic Encyclopedia of Type Strains, Phase IV (KMG-IV): sequencing the most valuable type-strain genomes for metagenomic binning, comparative biology and taxonomic classification.</title>
        <authorList>
            <person name="Goeker M."/>
        </authorList>
    </citation>
    <scope>NUCLEOTIDE SEQUENCE [LARGE SCALE GENOMIC DNA]</scope>
    <source>
        <strain evidence="3 4">DSM 24766</strain>
    </source>
</reference>
<name>A0A4R2R8B6_9RHOB</name>
<evidence type="ECO:0000313" key="3">
    <source>
        <dbReference type="EMBL" id="TCP58434.1"/>
    </source>
</evidence>
<comment type="caution">
    <text evidence="3">The sequence shown here is derived from an EMBL/GenBank/DDBJ whole genome shotgun (WGS) entry which is preliminary data.</text>
</comment>
<evidence type="ECO:0000313" key="4">
    <source>
        <dbReference type="Proteomes" id="UP000295050"/>
    </source>
</evidence>
<keyword evidence="2" id="KW-1133">Transmembrane helix</keyword>
<dbReference type="EMBL" id="SLXU01000027">
    <property type="protein sequence ID" value="TCP58434.1"/>
    <property type="molecule type" value="Genomic_DNA"/>
</dbReference>
<feature type="compositionally biased region" description="Basic and acidic residues" evidence="1">
    <location>
        <begin position="86"/>
        <end position="98"/>
    </location>
</feature>
<keyword evidence="4" id="KW-1185">Reference proteome</keyword>
<sequence>MCSRPFSFRRKCLRPAAPLDQPHQAQRQQCAKLLSPFTGRQHLCGERVRPFHRAGPLARTPAVRPCAPDGGAATTWFHLGQSAARNRTEPRSRAKGRTEQCPPPTRTSRPIRTGMPLRTGVRTRVRTREPRFFPSDWRVRAPTPPAYEKAPEGPETAPPPDSSGVRAFFPKRKKARWLESVCPVFGSLPRFLKSALPLDRPERAGAPEDAARNWSSFFLFSAAMVLFPVLFLISLRSAREAVWSRSDGALAGSGRGQMRISSRTLLCGSSAWGLRKAVLGGPRGAGPRVKLAKALD</sequence>
<dbReference type="Proteomes" id="UP000295050">
    <property type="component" value="Unassembled WGS sequence"/>
</dbReference>
<keyword evidence="2" id="KW-0472">Membrane</keyword>
<keyword evidence="2" id="KW-0812">Transmembrane</keyword>
<dbReference type="AlphaFoldDB" id="A0A4R2R8B6"/>
<accession>A0A4R2R8B6</accession>
<feature type="region of interest" description="Disordered" evidence="1">
    <location>
        <begin position="142"/>
        <end position="163"/>
    </location>
</feature>
<feature type="transmembrane region" description="Helical" evidence="2">
    <location>
        <begin position="216"/>
        <end position="235"/>
    </location>
</feature>